<accession>A0A2P2PN37</accession>
<dbReference type="AlphaFoldDB" id="A0A2P2PN37"/>
<name>A0A2P2PN37_RHIMU</name>
<sequence length="35" mass="4014">MVLLKIIISFTCPQKSCCKMPVQILISNIVNQMIY</sequence>
<evidence type="ECO:0000313" key="1">
    <source>
        <dbReference type="EMBL" id="MBX56190.1"/>
    </source>
</evidence>
<organism evidence="1">
    <name type="scientific">Rhizophora mucronata</name>
    <name type="common">Asiatic mangrove</name>
    <dbReference type="NCBI Taxonomy" id="61149"/>
    <lineage>
        <taxon>Eukaryota</taxon>
        <taxon>Viridiplantae</taxon>
        <taxon>Streptophyta</taxon>
        <taxon>Embryophyta</taxon>
        <taxon>Tracheophyta</taxon>
        <taxon>Spermatophyta</taxon>
        <taxon>Magnoliopsida</taxon>
        <taxon>eudicotyledons</taxon>
        <taxon>Gunneridae</taxon>
        <taxon>Pentapetalae</taxon>
        <taxon>rosids</taxon>
        <taxon>fabids</taxon>
        <taxon>Malpighiales</taxon>
        <taxon>Rhizophoraceae</taxon>
        <taxon>Rhizophora</taxon>
    </lineage>
</organism>
<protein>
    <submittedName>
        <fullName evidence="1">Uncharacterized protein</fullName>
    </submittedName>
</protein>
<reference evidence="1" key="1">
    <citation type="submission" date="2018-02" db="EMBL/GenBank/DDBJ databases">
        <title>Rhizophora mucronata_Transcriptome.</title>
        <authorList>
            <person name="Meera S.P."/>
            <person name="Sreeshan A."/>
            <person name="Augustine A."/>
        </authorList>
    </citation>
    <scope>NUCLEOTIDE SEQUENCE</scope>
    <source>
        <tissue evidence="1">Leaf</tissue>
    </source>
</reference>
<proteinExistence type="predicted"/>
<dbReference type="EMBL" id="GGEC01075706">
    <property type="protein sequence ID" value="MBX56190.1"/>
    <property type="molecule type" value="Transcribed_RNA"/>
</dbReference>